<sequence>MLDHAAQLRANGYTLLDSLIPADATQRYAAALRAQWRRLGEPALVSQADVVLEPGVHVSPVGMTCAGILERIPELAQVLVEPQLLALFTELLGPDFELEFGAGVVSDETRGFFFWHHHVGGIDAEDLRGAGYPSFERIERLGFTLYASPLDDAHGVMQVWPRGVQTSTAPAHPPGREPWPGAAQVRAPIGSVVVFEQGTWHAVTPMTHAGQRCFFGFFVRRAGLPPTKRRDPGTEAALANNATLRAAYGGLRAHGGAP</sequence>
<name>A0A0C2D645_9BACT</name>
<evidence type="ECO:0000313" key="1">
    <source>
        <dbReference type="EMBL" id="KIG15517.1"/>
    </source>
</evidence>
<evidence type="ECO:0000313" key="2">
    <source>
        <dbReference type="Proteomes" id="UP000031599"/>
    </source>
</evidence>
<dbReference type="EMBL" id="JMCC02000052">
    <property type="protein sequence ID" value="KIG15517.1"/>
    <property type="molecule type" value="Genomic_DNA"/>
</dbReference>
<dbReference type="SUPFAM" id="SSF51197">
    <property type="entry name" value="Clavaminate synthase-like"/>
    <property type="match status" value="1"/>
</dbReference>
<protein>
    <submittedName>
        <fullName evidence="1">Uncharacterized protein</fullName>
    </submittedName>
</protein>
<organism evidence="1 2">
    <name type="scientific">Enhygromyxa salina</name>
    <dbReference type="NCBI Taxonomy" id="215803"/>
    <lineage>
        <taxon>Bacteria</taxon>
        <taxon>Pseudomonadati</taxon>
        <taxon>Myxococcota</taxon>
        <taxon>Polyangia</taxon>
        <taxon>Nannocystales</taxon>
        <taxon>Nannocystaceae</taxon>
        <taxon>Enhygromyxa</taxon>
    </lineage>
</organism>
<proteinExistence type="predicted"/>
<dbReference type="AlphaFoldDB" id="A0A0C2D645"/>
<gene>
    <name evidence="1" type="ORF">DB30_05540</name>
</gene>
<accession>A0A0C2D645</accession>
<dbReference type="RefSeq" id="WP_052551551.1">
    <property type="nucleotide sequence ID" value="NZ_JMCC02000052.1"/>
</dbReference>
<comment type="caution">
    <text evidence="1">The sequence shown here is derived from an EMBL/GenBank/DDBJ whole genome shotgun (WGS) entry which is preliminary data.</text>
</comment>
<reference evidence="1 2" key="1">
    <citation type="submission" date="2014-12" db="EMBL/GenBank/DDBJ databases">
        <title>Genome assembly of Enhygromyxa salina DSM 15201.</title>
        <authorList>
            <person name="Sharma G."/>
            <person name="Subramanian S."/>
        </authorList>
    </citation>
    <scope>NUCLEOTIDE SEQUENCE [LARGE SCALE GENOMIC DNA]</scope>
    <source>
        <strain evidence="1 2">DSM 15201</strain>
    </source>
</reference>
<dbReference type="Gene3D" id="2.60.120.620">
    <property type="entry name" value="q2cbj1_9rhob like domain"/>
    <property type="match status" value="1"/>
</dbReference>
<dbReference type="Proteomes" id="UP000031599">
    <property type="component" value="Unassembled WGS sequence"/>
</dbReference>